<name>A0A7E4UME8_PANRE</name>
<keyword evidence="9" id="KW-1133">Transmembrane helix</keyword>
<dbReference type="PROSITE" id="PS00086">
    <property type="entry name" value="CYTOCHROME_P450"/>
    <property type="match status" value="1"/>
</dbReference>
<sequence>MLHRNFLQASRIAAMKDAAIKVCAMAGTFYAGLAVLKVFRNWILFKGPLLAIGITLIAIYIFHELYLKRRKLPPGPTPLLAVGNMLNLILAKDMDTLFVQWKQKYGGIYTFWMGPIPMVFVSDVETMKRYFVKHADQFSHRWRNFITDAMLDGFNGVVQIDGDKWREQRRFSLHVLRDFGVGRALMEDKIMHQVNILIKHLESISQNGPMTMTEPIAVCVGNIINDMLFGTTFEHTDLHFQKMQKMLDKQVRVVMNPLMGLYLVAPWTTQIPVINAPWKELMEIREVLWNFLGVQIDDHTKTFVPYSEATDFTYAYMNEMHDRRVNGRDMGFFSDKQLKMLLLDLFFAGMETTVTTAKWGILMLMLHPEVQKKAQEELDQFPDRIVLADKPRLTYLNAVINEIQRMANILPFNLLRAVAEDVEIDGYRFPAGSMVLPQISIALNDPDHFPEAEKFNPDRFLDENGNLRKIDAFMPFSLGKRQCLGESLARAELFLIFANLLRNFEFHVVDEKHRPSAKRMYGLTVSPEAYSCDVRRRRC</sequence>
<dbReference type="InterPro" id="IPR036396">
    <property type="entry name" value="Cyt_P450_sf"/>
</dbReference>
<dbReference type="PRINTS" id="PR00385">
    <property type="entry name" value="P450"/>
</dbReference>
<dbReference type="SUPFAM" id="SSF48264">
    <property type="entry name" value="Cytochrome P450"/>
    <property type="match status" value="1"/>
</dbReference>
<dbReference type="GO" id="GO:0005737">
    <property type="term" value="C:cytoplasm"/>
    <property type="evidence" value="ECO:0007669"/>
    <property type="project" value="TreeGrafter"/>
</dbReference>
<evidence type="ECO:0000256" key="8">
    <source>
        <dbReference type="RuleBase" id="RU000461"/>
    </source>
</evidence>
<evidence type="ECO:0000256" key="9">
    <source>
        <dbReference type="SAM" id="Phobius"/>
    </source>
</evidence>
<dbReference type="InterPro" id="IPR050182">
    <property type="entry name" value="Cytochrome_P450_fam2"/>
</dbReference>
<dbReference type="WBParaSite" id="Pan_g10208.t1">
    <property type="protein sequence ID" value="Pan_g10208.t1"/>
    <property type="gene ID" value="Pan_g10208"/>
</dbReference>
<evidence type="ECO:0000256" key="4">
    <source>
        <dbReference type="ARBA" id="ARBA00023002"/>
    </source>
</evidence>
<keyword evidence="6 8" id="KW-0503">Monooxygenase</keyword>
<dbReference type="PRINTS" id="PR00463">
    <property type="entry name" value="EP450I"/>
</dbReference>
<feature type="transmembrane region" description="Helical" evidence="9">
    <location>
        <begin position="18"/>
        <end position="36"/>
    </location>
</feature>
<evidence type="ECO:0000313" key="10">
    <source>
        <dbReference type="Proteomes" id="UP000492821"/>
    </source>
</evidence>
<dbReference type="GO" id="GO:0006082">
    <property type="term" value="P:organic acid metabolic process"/>
    <property type="evidence" value="ECO:0007669"/>
    <property type="project" value="TreeGrafter"/>
</dbReference>
<evidence type="ECO:0000256" key="6">
    <source>
        <dbReference type="ARBA" id="ARBA00023033"/>
    </source>
</evidence>
<keyword evidence="7 8" id="KW-0349">Heme</keyword>
<dbReference type="GO" id="GO:0020037">
    <property type="term" value="F:heme binding"/>
    <property type="evidence" value="ECO:0007669"/>
    <property type="project" value="InterPro"/>
</dbReference>
<dbReference type="PANTHER" id="PTHR24300:SF414">
    <property type="entry name" value="CYTOCHROME P450 FAMILY"/>
    <property type="match status" value="1"/>
</dbReference>
<feature type="binding site" description="axial binding residue" evidence="7">
    <location>
        <position position="483"/>
    </location>
    <ligand>
        <name>heme</name>
        <dbReference type="ChEBI" id="CHEBI:30413"/>
    </ligand>
    <ligandPart>
        <name>Fe</name>
        <dbReference type="ChEBI" id="CHEBI:18248"/>
    </ligandPart>
</feature>
<feature type="transmembrane region" description="Helical" evidence="9">
    <location>
        <begin position="42"/>
        <end position="62"/>
    </location>
</feature>
<accession>A0A7E4UME8</accession>
<dbReference type="AlphaFoldDB" id="A0A7E4UME8"/>
<comment type="similarity">
    <text evidence="2 8">Belongs to the cytochrome P450 family.</text>
</comment>
<proteinExistence type="inferred from homology"/>
<evidence type="ECO:0000256" key="7">
    <source>
        <dbReference type="PIRSR" id="PIRSR602401-1"/>
    </source>
</evidence>
<reference evidence="11" key="2">
    <citation type="submission" date="2020-10" db="UniProtKB">
        <authorList>
            <consortium name="WormBaseParasite"/>
        </authorList>
    </citation>
    <scope>IDENTIFICATION</scope>
</reference>
<keyword evidence="4 8" id="KW-0560">Oxidoreductase</keyword>
<keyword evidence="3 7" id="KW-0479">Metal-binding</keyword>
<dbReference type="Pfam" id="PF00067">
    <property type="entry name" value="p450"/>
    <property type="match status" value="1"/>
</dbReference>
<dbReference type="FunFam" id="1.10.630.10:FF:000036">
    <property type="entry name" value="CYtochrome P450 family"/>
    <property type="match status" value="1"/>
</dbReference>
<dbReference type="GO" id="GO:0005506">
    <property type="term" value="F:iron ion binding"/>
    <property type="evidence" value="ECO:0007669"/>
    <property type="project" value="InterPro"/>
</dbReference>
<evidence type="ECO:0000256" key="2">
    <source>
        <dbReference type="ARBA" id="ARBA00010617"/>
    </source>
</evidence>
<dbReference type="CDD" id="cd20617">
    <property type="entry name" value="CYP1_2-like"/>
    <property type="match status" value="1"/>
</dbReference>
<dbReference type="Gene3D" id="1.10.630.10">
    <property type="entry name" value="Cytochrome P450"/>
    <property type="match status" value="1"/>
</dbReference>
<dbReference type="Proteomes" id="UP000492821">
    <property type="component" value="Unassembled WGS sequence"/>
</dbReference>
<keyword evidence="9" id="KW-0812">Transmembrane</keyword>
<evidence type="ECO:0000256" key="5">
    <source>
        <dbReference type="ARBA" id="ARBA00023004"/>
    </source>
</evidence>
<evidence type="ECO:0000256" key="1">
    <source>
        <dbReference type="ARBA" id="ARBA00001971"/>
    </source>
</evidence>
<dbReference type="GO" id="GO:0016712">
    <property type="term" value="F:oxidoreductase activity, acting on paired donors, with incorporation or reduction of molecular oxygen, reduced flavin or flavoprotein as one donor, and incorporation of one atom of oxygen"/>
    <property type="evidence" value="ECO:0007669"/>
    <property type="project" value="TreeGrafter"/>
</dbReference>
<keyword evidence="5 7" id="KW-0408">Iron</keyword>
<keyword evidence="9" id="KW-0472">Membrane</keyword>
<keyword evidence="10" id="KW-1185">Reference proteome</keyword>
<reference evidence="10" key="1">
    <citation type="journal article" date="2013" name="Genetics">
        <title>The draft genome and transcriptome of Panagrellus redivivus are shaped by the harsh demands of a free-living lifestyle.</title>
        <authorList>
            <person name="Srinivasan J."/>
            <person name="Dillman A.R."/>
            <person name="Macchietto M.G."/>
            <person name="Heikkinen L."/>
            <person name="Lakso M."/>
            <person name="Fracchia K.M."/>
            <person name="Antoshechkin I."/>
            <person name="Mortazavi A."/>
            <person name="Wong G."/>
            <person name="Sternberg P.W."/>
        </authorList>
    </citation>
    <scope>NUCLEOTIDE SEQUENCE [LARGE SCALE GENOMIC DNA]</scope>
    <source>
        <strain evidence="10">MT8872</strain>
    </source>
</reference>
<dbReference type="GO" id="GO:0006805">
    <property type="term" value="P:xenobiotic metabolic process"/>
    <property type="evidence" value="ECO:0007669"/>
    <property type="project" value="TreeGrafter"/>
</dbReference>
<dbReference type="InterPro" id="IPR001128">
    <property type="entry name" value="Cyt_P450"/>
</dbReference>
<organism evidence="10 11">
    <name type="scientific">Panagrellus redivivus</name>
    <name type="common">Microworm</name>
    <dbReference type="NCBI Taxonomy" id="6233"/>
    <lineage>
        <taxon>Eukaryota</taxon>
        <taxon>Metazoa</taxon>
        <taxon>Ecdysozoa</taxon>
        <taxon>Nematoda</taxon>
        <taxon>Chromadorea</taxon>
        <taxon>Rhabditida</taxon>
        <taxon>Tylenchina</taxon>
        <taxon>Panagrolaimomorpha</taxon>
        <taxon>Panagrolaimoidea</taxon>
        <taxon>Panagrolaimidae</taxon>
        <taxon>Panagrellus</taxon>
    </lineage>
</organism>
<protein>
    <submittedName>
        <fullName evidence="11">Cytochrome P450</fullName>
    </submittedName>
</protein>
<dbReference type="InterPro" id="IPR002401">
    <property type="entry name" value="Cyt_P450_E_grp-I"/>
</dbReference>
<comment type="cofactor">
    <cofactor evidence="1 7">
        <name>heme</name>
        <dbReference type="ChEBI" id="CHEBI:30413"/>
    </cofactor>
</comment>
<evidence type="ECO:0000313" key="11">
    <source>
        <dbReference type="WBParaSite" id="Pan_g10208.t1"/>
    </source>
</evidence>
<dbReference type="InterPro" id="IPR017972">
    <property type="entry name" value="Cyt_P450_CS"/>
</dbReference>
<dbReference type="PANTHER" id="PTHR24300">
    <property type="entry name" value="CYTOCHROME P450 508A4-RELATED"/>
    <property type="match status" value="1"/>
</dbReference>
<evidence type="ECO:0000256" key="3">
    <source>
        <dbReference type="ARBA" id="ARBA00022723"/>
    </source>
</evidence>